<dbReference type="PANTHER" id="PTHR35498:SF1">
    <property type="entry name" value="LOW PSII ACCUMULATION-LIKE PROTEIN"/>
    <property type="match status" value="1"/>
</dbReference>
<sequence length="334" mass="37001">MALAFGSVTPNSNNTFYLTLTLPKSPPRNLINNHRNFFSGNKGVSYGHNLFYTDPRTRRASLATILCSASNKPSPSSSEISSTARIRTEVLSPFRSLRMFFYVAFIASASLGAFIAATQLIGALANSSRASQVPEILKGLGIDIGAVSIFAFLYFRDNKAKNAQEARLSREEFLSNLKLRVDEKKIIPVSSLRGIARLVICAGPESFITESFKRSEPFTEGLMDRGVLVVPFVTDGNSPDLEFEETEEMKQLATRRKRLWQLTPVYITEWSNWLDEQKKLAGVSSESPVYLSLRLDGRVRGSGVGYPPWNAFVAQLPPVKGMWTGLLDGFDGRV</sequence>
<evidence type="ECO:0000256" key="1">
    <source>
        <dbReference type="SAM" id="Phobius"/>
    </source>
</evidence>
<evidence type="ECO:0000313" key="2">
    <source>
        <dbReference type="EMBL" id="AFK45296.1"/>
    </source>
</evidence>
<keyword evidence="1" id="KW-0812">Transmembrane</keyword>
<evidence type="ECO:0008006" key="3">
    <source>
        <dbReference type="Google" id="ProtNLM"/>
    </source>
</evidence>
<feature type="transmembrane region" description="Helical" evidence="1">
    <location>
        <begin position="136"/>
        <end position="155"/>
    </location>
</feature>
<name>I3SYF4_LOTJA</name>
<keyword evidence="1" id="KW-0472">Membrane</keyword>
<dbReference type="OrthoDB" id="5130at2759"/>
<keyword evidence="1" id="KW-1133">Transmembrane helix</keyword>
<dbReference type="Pfam" id="PF11998">
    <property type="entry name" value="DUF3493"/>
    <property type="match status" value="1"/>
</dbReference>
<dbReference type="OMA" id="WQLVPVY"/>
<dbReference type="InterPro" id="IPR021883">
    <property type="entry name" value="LPA1-like"/>
</dbReference>
<dbReference type="GeneID" id="130718540"/>
<feature type="transmembrane region" description="Helical" evidence="1">
    <location>
        <begin position="100"/>
        <end position="124"/>
    </location>
</feature>
<dbReference type="KEGG" id="lja:130718540"/>
<accession>I3SYF4</accession>
<proteinExistence type="evidence at transcript level"/>
<dbReference type="PANTHER" id="PTHR35498">
    <property type="entry name" value="PROTEIN LOW PSII ACCUMULATION 1, CHLOROPLASTIC"/>
    <property type="match status" value="1"/>
</dbReference>
<reference evidence="2" key="1">
    <citation type="submission" date="2012-05" db="EMBL/GenBank/DDBJ databases">
        <authorList>
            <person name="Krishnakumar V."/>
            <person name="Cheung F."/>
            <person name="Xiao Y."/>
            <person name="Chan A."/>
            <person name="Moskal W.A."/>
            <person name="Town C.D."/>
        </authorList>
    </citation>
    <scope>NUCLEOTIDE SEQUENCE</scope>
</reference>
<protein>
    <recommendedName>
        <fullName evidence="3">Protein LOW PSII ACCUMULATION 1, chloroplastic</fullName>
    </recommendedName>
</protein>
<organism evidence="2">
    <name type="scientific">Lotus japonicus</name>
    <name type="common">Lotus corniculatus var. japonicus</name>
    <dbReference type="NCBI Taxonomy" id="34305"/>
    <lineage>
        <taxon>Eukaryota</taxon>
        <taxon>Viridiplantae</taxon>
        <taxon>Streptophyta</taxon>
        <taxon>Embryophyta</taxon>
        <taxon>Tracheophyta</taxon>
        <taxon>Spermatophyta</taxon>
        <taxon>Magnoliopsida</taxon>
        <taxon>eudicotyledons</taxon>
        <taxon>Gunneridae</taxon>
        <taxon>Pentapetalae</taxon>
        <taxon>rosids</taxon>
        <taxon>fabids</taxon>
        <taxon>Fabales</taxon>
        <taxon>Fabaceae</taxon>
        <taxon>Papilionoideae</taxon>
        <taxon>50 kb inversion clade</taxon>
        <taxon>NPAAA clade</taxon>
        <taxon>Hologalegina</taxon>
        <taxon>robinioid clade</taxon>
        <taxon>Loteae</taxon>
        <taxon>Lotus</taxon>
    </lineage>
</organism>
<dbReference type="EMBL" id="BT145502">
    <property type="protein sequence ID" value="AFK45296.1"/>
    <property type="molecule type" value="mRNA"/>
</dbReference>
<dbReference type="AlphaFoldDB" id="I3SYF4"/>
<dbReference type="RefSeq" id="XP_057425124.1">
    <property type="nucleotide sequence ID" value="XM_057569141.1"/>
</dbReference>